<proteinExistence type="predicted"/>
<dbReference type="SUPFAM" id="SSF49785">
    <property type="entry name" value="Galactose-binding domain-like"/>
    <property type="match status" value="1"/>
</dbReference>
<evidence type="ECO:0000259" key="7">
    <source>
        <dbReference type="Pfam" id="PF17390"/>
    </source>
</evidence>
<dbReference type="Gene3D" id="2.60.420.10">
    <property type="entry name" value="Maltose phosphorylase, domain 3"/>
    <property type="match status" value="1"/>
</dbReference>
<reference evidence="8" key="1">
    <citation type="submission" date="2021-07" db="EMBL/GenBank/DDBJ databases">
        <authorList>
            <person name="Branca A.L. A."/>
        </authorList>
    </citation>
    <scope>NUCLEOTIDE SEQUENCE</scope>
</reference>
<evidence type="ECO:0000256" key="2">
    <source>
        <dbReference type="ARBA" id="ARBA00012652"/>
    </source>
</evidence>
<dbReference type="InterPro" id="IPR012341">
    <property type="entry name" value="6hp_glycosidase-like_sf"/>
</dbReference>
<dbReference type="EMBL" id="CAJVPG010000022">
    <property type="protein sequence ID" value="CAG8248668.1"/>
    <property type="molecule type" value="Genomic_DNA"/>
</dbReference>
<dbReference type="InterPro" id="IPR035396">
    <property type="entry name" value="Bac_rhamnosid6H"/>
</dbReference>
<feature type="domain" description="Alpha-L-rhamnosidase six-hairpin glycosidase" evidence="6">
    <location>
        <begin position="431"/>
        <end position="782"/>
    </location>
</feature>
<dbReference type="PIRSF" id="PIRSF010631">
    <property type="entry name" value="A-rhamnsds"/>
    <property type="match status" value="1"/>
</dbReference>
<dbReference type="OrthoDB" id="10036721at2759"/>
<dbReference type="Gene3D" id="1.50.10.10">
    <property type="match status" value="1"/>
</dbReference>
<dbReference type="EC" id="3.2.1.40" evidence="2"/>
<evidence type="ECO:0000259" key="4">
    <source>
        <dbReference type="Pfam" id="PF05592"/>
    </source>
</evidence>
<evidence type="ECO:0000259" key="6">
    <source>
        <dbReference type="Pfam" id="PF17389"/>
    </source>
</evidence>
<name>A0A9W4IAB4_9EURO</name>
<evidence type="ECO:0000313" key="9">
    <source>
        <dbReference type="Proteomes" id="UP001152649"/>
    </source>
</evidence>
<dbReference type="InterPro" id="IPR008902">
    <property type="entry name" value="Rhamnosid_concanavalin"/>
</dbReference>
<dbReference type="Pfam" id="PF05592">
    <property type="entry name" value="Bac_rhamnosid"/>
    <property type="match status" value="1"/>
</dbReference>
<dbReference type="InterPro" id="IPR008979">
    <property type="entry name" value="Galactose-bd-like_sf"/>
</dbReference>
<gene>
    <name evidence="8" type="ORF">PSALAMII_LOCUS665</name>
</gene>
<evidence type="ECO:0000256" key="3">
    <source>
        <dbReference type="ARBA" id="ARBA00022801"/>
    </source>
</evidence>
<dbReference type="SUPFAM" id="SSF48208">
    <property type="entry name" value="Six-hairpin glycosidases"/>
    <property type="match status" value="1"/>
</dbReference>
<dbReference type="PANTHER" id="PTHR33307">
    <property type="entry name" value="ALPHA-RHAMNOSIDASE (EUROFUNG)"/>
    <property type="match status" value="1"/>
</dbReference>
<dbReference type="Proteomes" id="UP001152649">
    <property type="component" value="Unassembled WGS sequence"/>
</dbReference>
<feature type="domain" description="Alpha-L-rhamnosidase concanavalin-like" evidence="4">
    <location>
        <begin position="329"/>
        <end position="426"/>
    </location>
</feature>
<dbReference type="AlphaFoldDB" id="A0A9W4IAB4"/>
<dbReference type="Gene3D" id="2.60.120.260">
    <property type="entry name" value="Galactose-binding domain-like"/>
    <property type="match status" value="2"/>
</dbReference>
<protein>
    <recommendedName>
        <fullName evidence="2">alpha-L-rhamnosidase</fullName>
        <ecNumber evidence="2">3.2.1.40</ecNumber>
    </recommendedName>
</protein>
<keyword evidence="3" id="KW-0378">Hydrolase</keyword>
<evidence type="ECO:0000313" key="8">
    <source>
        <dbReference type="EMBL" id="CAG8248668.1"/>
    </source>
</evidence>
<dbReference type="Pfam" id="PF17389">
    <property type="entry name" value="Bac_rhamnosid6H"/>
    <property type="match status" value="1"/>
</dbReference>
<dbReference type="PANTHER" id="PTHR33307:SF6">
    <property type="entry name" value="ALPHA-RHAMNOSIDASE (EUROFUNG)-RELATED"/>
    <property type="match status" value="1"/>
</dbReference>
<keyword evidence="9" id="KW-1185">Reference proteome</keyword>
<comment type="catalytic activity">
    <reaction evidence="1">
        <text>Hydrolysis of terminal non-reducing alpha-L-rhamnose residues in alpha-L-rhamnosides.</text>
        <dbReference type="EC" id="3.2.1.40"/>
    </reaction>
</comment>
<dbReference type="Pfam" id="PF08531">
    <property type="entry name" value="Bac_rhamnosid_N"/>
    <property type="match status" value="1"/>
</dbReference>
<dbReference type="Pfam" id="PF25788">
    <property type="entry name" value="Ig_Rha78A_N"/>
    <property type="match status" value="1"/>
</dbReference>
<feature type="domain" description="Bacterial alpha-L-rhamnosidase N-terminal" evidence="5">
    <location>
        <begin position="148"/>
        <end position="320"/>
    </location>
</feature>
<dbReference type="Pfam" id="PF17390">
    <property type="entry name" value="Bac_rhamnosid_C"/>
    <property type="match status" value="1"/>
</dbReference>
<comment type="caution">
    <text evidence="8">The sequence shown here is derived from an EMBL/GenBank/DDBJ whole genome shotgun (WGS) entry which is preliminary data.</text>
</comment>
<dbReference type="InterPro" id="IPR008928">
    <property type="entry name" value="6-hairpin_glycosidase_sf"/>
</dbReference>
<organism evidence="8 9">
    <name type="scientific">Penicillium salamii</name>
    <dbReference type="NCBI Taxonomy" id="1612424"/>
    <lineage>
        <taxon>Eukaryota</taxon>
        <taxon>Fungi</taxon>
        <taxon>Dikarya</taxon>
        <taxon>Ascomycota</taxon>
        <taxon>Pezizomycotina</taxon>
        <taxon>Eurotiomycetes</taxon>
        <taxon>Eurotiomycetidae</taxon>
        <taxon>Eurotiales</taxon>
        <taxon>Aspergillaceae</taxon>
        <taxon>Penicillium</taxon>
    </lineage>
</organism>
<dbReference type="InterPro" id="IPR016007">
    <property type="entry name" value="Alpha_rhamnosid"/>
</dbReference>
<dbReference type="GO" id="GO:0030596">
    <property type="term" value="F:alpha-L-rhamnosidase activity"/>
    <property type="evidence" value="ECO:0007669"/>
    <property type="project" value="UniProtKB-EC"/>
</dbReference>
<evidence type="ECO:0000259" key="5">
    <source>
        <dbReference type="Pfam" id="PF08531"/>
    </source>
</evidence>
<accession>A0A9W4IAB4</accession>
<feature type="domain" description="Alpha-L-rhamnosidase C-terminal" evidence="7">
    <location>
        <begin position="784"/>
        <end position="854"/>
    </location>
</feature>
<dbReference type="InterPro" id="IPR013783">
    <property type="entry name" value="Ig-like_fold"/>
</dbReference>
<dbReference type="InterPro" id="IPR035398">
    <property type="entry name" value="Bac_rhamnosid_C"/>
</dbReference>
<evidence type="ECO:0000256" key="1">
    <source>
        <dbReference type="ARBA" id="ARBA00001445"/>
    </source>
</evidence>
<sequence>MTSSLKIASLSFEQNSTGLGIGTSSPRIPWRFTTDTNQQNWEQTAYDIEIVRPNDFGTEKYHVQSIDSVLVPWPSRPLESRGTARVRVRAYGGTDSVPTKWTDWSKVECGLLSKQDWKAHAITGSVKQPEGPLRPIRFRKTFTLPVTSVSRARLYITSLGVFQAYINGVPVGDHLMAPGWTSYHHRLNHEVFDVSPFLRLGESNTIAVEVAEGWYATRLGFHGGRRFIYGHELALIAQLEIQLTDGDERIILSDSTWKCHQSAIISSEIYDGEVYSALEEQTGWNSHNFKSESSWNSAREIEFPKAELVVPNAPPVRVTQTIKPIDIITTPSNKKIVDFGQNLVGRVRIPRLNIGSGDTVVLTHAEVLENKELGTRPLRVAKCTDKVTSAGDELDWAPQFTFHGFRYVQVDNWTPDLENIVAEVIHTDLTRTGWFNCSHEMINQLHENATWSMRGNFLSIPTDCPQRDERLGWTGDIQVFAPSASFLYNTSGMLGDWLKDLSSEQLENDDAIPPLVIPNVISEDFWPTFPQAIWDDVTILLPWTLYQSYGDIDILRKQYPSMTGWLDRGVQRGPDRLWDDSLFQLGDWLDPTAPPDQPGNARTDGTLVADAYLVHVTSILGQISTILGESADETQYKSEYQKLKLLFRKKYVSAEGWLVGDTQTALALVLVFDLLDDADQIAAAGARLARSVRKSKFQVSTGFAGTPLITHALTRSGYPQLAYRMLQEKNCPSWMYPITMGATTIWERWDSMLPDGSINPGEMTSFNHYALGSIINWLHKTVAGVSPLEPGWRHILIQPVPGGTVTSAEAIYETPYGRLECRWEIRQNNEFHLEVIVPPNSKARVVLPSHSGENSQWIGSGRHKFSTTFDSQVDWPPKALLPPMFEAEDSFV</sequence>
<dbReference type="InterPro" id="IPR013737">
    <property type="entry name" value="Bac_rhamnosid_N"/>
</dbReference>
<dbReference type="GO" id="GO:0005975">
    <property type="term" value="P:carbohydrate metabolic process"/>
    <property type="evidence" value="ECO:0007669"/>
    <property type="project" value="InterPro"/>
</dbReference>
<dbReference type="Gene3D" id="2.60.40.10">
    <property type="entry name" value="Immunoglobulins"/>
    <property type="match status" value="1"/>
</dbReference>